<name>A0A859FCF7_9BACI</name>
<evidence type="ECO:0000313" key="4">
    <source>
        <dbReference type="Proteomes" id="UP000318138"/>
    </source>
</evidence>
<dbReference type="KEGG" id="psua:FLK61_24505"/>
<reference evidence="4" key="1">
    <citation type="submission" date="2019-07" db="EMBL/GenBank/DDBJ databases">
        <title>Bacillus alkalisoli sp. nov. isolated from saline soil.</title>
        <authorList>
            <person name="Sun J.-Q."/>
            <person name="Xu L."/>
        </authorList>
    </citation>
    <scope>NUCLEOTIDE SEQUENCE [LARGE SCALE GENOMIC DNA]</scope>
    <source>
        <strain evidence="4">M4U3P1</strain>
    </source>
</reference>
<gene>
    <name evidence="3" type="ORF">FLK61_24505</name>
</gene>
<keyword evidence="4" id="KW-1185">Reference proteome</keyword>
<organism evidence="3 4">
    <name type="scientific">Paenalkalicoccus suaedae</name>
    <dbReference type="NCBI Taxonomy" id="2592382"/>
    <lineage>
        <taxon>Bacteria</taxon>
        <taxon>Bacillati</taxon>
        <taxon>Bacillota</taxon>
        <taxon>Bacilli</taxon>
        <taxon>Bacillales</taxon>
        <taxon>Bacillaceae</taxon>
        <taxon>Paenalkalicoccus</taxon>
    </lineage>
</organism>
<evidence type="ECO:0000313" key="3">
    <source>
        <dbReference type="EMBL" id="QKS69945.1"/>
    </source>
</evidence>
<feature type="domain" description="YtkA-like" evidence="2">
    <location>
        <begin position="36"/>
        <end position="119"/>
    </location>
</feature>
<protein>
    <submittedName>
        <fullName evidence="3">FixH family protein</fullName>
    </submittedName>
</protein>
<proteinExistence type="predicted"/>
<dbReference type="EMBL" id="CP041372">
    <property type="protein sequence ID" value="QKS69945.1"/>
    <property type="molecule type" value="Genomic_DNA"/>
</dbReference>
<dbReference type="Pfam" id="PF13115">
    <property type="entry name" value="YtkA"/>
    <property type="match status" value="2"/>
</dbReference>
<sequence>MGALLATSALVVACGTNEENANNNTSGNMVSIEDVNLDPVDVEVMAPDTADVAEEVELSALVTQGDELVDDADEVTFEIWMEGAKSDSEMIDAELPGEEGVYAILHTFDEDGLYHVQPHTTARGMHVMPVHSIEVGDVEVASNEAENHDHNHEGEHNHDHEGEGNEDHDHAGEHSHDHGPLHESLALDWRVEETATSSTPVTLSIAVDWEDAAWENGRVRYEVWRNGDDMRQWLDVEEVEAGVYEVDHEFEEAGTYTVMVHLEDEEIHEHVAYEVGVTDE</sequence>
<feature type="region of interest" description="Disordered" evidence="1">
    <location>
        <begin position="145"/>
        <end position="180"/>
    </location>
</feature>
<accession>A0A859FCF7</accession>
<feature type="domain" description="YtkA-like" evidence="2">
    <location>
        <begin position="203"/>
        <end position="261"/>
    </location>
</feature>
<evidence type="ECO:0000256" key="1">
    <source>
        <dbReference type="SAM" id="MobiDB-lite"/>
    </source>
</evidence>
<evidence type="ECO:0000259" key="2">
    <source>
        <dbReference type="Pfam" id="PF13115"/>
    </source>
</evidence>
<dbReference type="AlphaFoldDB" id="A0A859FCF7"/>
<dbReference type="InterPro" id="IPR032693">
    <property type="entry name" value="YtkA-like_dom"/>
</dbReference>
<dbReference type="Proteomes" id="UP000318138">
    <property type="component" value="Chromosome"/>
</dbReference>